<feature type="compositionally biased region" description="Polar residues" evidence="1">
    <location>
        <begin position="180"/>
        <end position="195"/>
    </location>
</feature>
<evidence type="ECO:0000313" key="3">
    <source>
        <dbReference type="Proteomes" id="UP000236291"/>
    </source>
</evidence>
<comment type="caution">
    <text evidence="2">The sequence shown here is derived from an EMBL/GenBank/DDBJ whole genome shotgun (WGS) entry which is preliminary data.</text>
</comment>
<feature type="region of interest" description="Disordered" evidence="1">
    <location>
        <begin position="1"/>
        <end position="60"/>
    </location>
</feature>
<feature type="compositionally biased region" description="Basic and acidic residues" evidence="1">
    <location>
        <begin position="196"/>
        <end position="241"/>
    </location>
</feature>
<evidence type="ECO:0000313" key="2">
    <source>
        <dbReference type="EMBL" id="PNY15450.1"/>
    </source>
</evidence>
<sequence length="369" mass="42473">MSHRDSDSKRRHSKFDREPSPKRYRRDGKQDREKERVINNDGGDNNHVDREHHSKREPPRSRSYYQCIIAVQPLPATRHAVAEKFSVVAKIAAVADAVAPHLRMRLKSKTKNLKLNVRLTASLLSFYASYRVLVRTGRNWEKNIANRSLLFALAVNCLHDERDSTVQVGRSAGQRETDGKVNTQSKESNQRVETNQSRDQRDEKSLKKLDGNFQRRESFSERKDDPTPVRKRPAFREKKITVDSGEANPAATVAVKSSHTDYPPRNERKEERSSNPNHLDRPEKKIAEDRAPNNREARRDGFSSRVRYGGNGGNSNYRGRDKFNGRQDYHPVKTQTEKWKHDLYQEVNKGPTAKNEDDQIAKLEALLAS</sequence>
<dbReference type="Proteomes" id="UP000236291">
    <property type="component" value="Unassembled WGS sequence"/>
</dbReference>
<reference evidence="2 3" key="1">
    <citation type="journal article" date="2014" name="Am. J. Bot.">
        <title>Genome assembly and annotation for red clover (Trifolium pratense; Fabaceae).</title>
        <authorList>
            <person name="Istvanek J."/>
            <person name="Jaros M."/>
            <person name="Krenek A."/>
            <person name="Repkova J."/>
        </authorList>
    </citation>
    <scope>NUCLEOTIDE SEQUENCE [LARGE SCALE GENOMIC DNA]</scope>
    <source>
        <strain evidence="3">cv. Tatra</strain>
        <tissue evidence="2">Young leaves</tissue>
    </source>
</reference>
<reference evidence="2 3" key="2">
    <citation type="journal article" date="2017" name="Front. Plant Sci.">
        <title>Gene Classification and Mining of Molecular Markers Useful in Red Clover (Trifolium pratense) Breeding.</title>
        <authorList>
            <person name="Istvanek J."/>
            <person name="Dluhosova J."/>
            <person name="Dluhos P."/>
            <person name="Patkova L."/>
            <person name="Nedelnik J."/>
            <person name="Repkova J."/>
        </authorList>
    </citation>
    <scope>NUCLEOTIDE SEQUENCE [LARGE SCALE GENOMIC DNA]</scope>
    <source>
        <strain evidence="3">cv. Tatra</strain>
        <tissue evidence="2">Young leaves</tissue>
    </source>
</reference>
<protein>
    <submittedName>
        <fullName evidence="2">Zinc finger CCCH domain-containing protein 13-like</fullName>
    </submittedName>
</protein>
<gene>
    <name evidence="2" type="ORF">L195_g012146</name>
</gene>
<organism evidence="2 3">
    <name type="scientific">Trifolium pratense</name>
    <name type="common">Red clover</name>
    <dbReference type="NCBI Taxonomy" id="57577"/>
    <lineage>
        <taxon>Eukaryota</taxon>
        <taxon>Viridiplantae</taxon>
        <taxon>Streptophyta</taxon>
        <taxon>Embryophyta</taxon>
        <taxon>Tracheophyta</taxon>
        <taxon>Spermatophyta</taxon>
        <taxon>Magnoliopsida</taxon>
        <taxon>eudicotyledons</taxon>
        <taxon>Gunneridae</taxon>
        <taxon>Pentapetalae</taxon>
        <taxon>rosids</taxon>
        <taxon>fabids</taxon>
        <taxon>Fabales</taxon>
        <taxon>Fabaceae</taxon>
        <taxon>Papilionoideae</taxon>
        <taxon>50 kb inversion clade</taxon>
        <taxon>NPAAA clade</taxon>
        <taxon>Hologalegina</taxon>
        <taxon>IRL clade</taxon>
        <taxon>Trifolieae</taxon>
        <taxon>Trifolium</taxon>
    </lineage>
</organism>
<name>A0A2K3PJI3_TRIPR</name>
<dbReference type="EMBL" id="ASHM01007683">
    <property type="protein sequence ID" value="PNY15450.1"/>
    <property type="molecule type" value="Genomic_DNA"/>
</dbReference>
<evidence type="ECO:0000256" key="1">
    <source>
        <dbReference type="SAM" id="MobiDB-lite"/>
    </source>
</evidence>
<dbReference type="PANTHER" id="PTHR36364">
    <property type="entry name" value="OS03G0203000 PROTEIN"/>
    <property type="match status" value="1"/>
</dbReference>
<feature type="compositionally biased region" description="Basic and acidic residues" evidence="1">
    <location>
        <begin position="15"/>
        <end position="60"/>
    </location>
</feature>
<dbReference type="STRING" id="57577.A0A2K3PJI3"/>
<proteinExistence type="predicted"/>
<feature type="region of interest" description="Disordered" evidence="1">
    <location>
        <begin position="166"/>
        <end position="328"/>
    </location>
</feature>
<dbReference type="PANTHER" id="PTHR36364:SF1">
    <property type="entry name" value="OS03G0203000 PROTEIN"/>
    <property type="match status" value="1"/>
</dbReference>
<dbReference type="AlphaFoldDB" id="A0A2K3PJI3"/>
<feature type="compositionally biased region" description="Basic and acidic residues" evidence="1">
    <location>
        <begin position="318"/>
        <end position="328"/>
    </location>
</feature>
<feature type="compositionally biased region" description="Basic and acidic residues" evidence="1">
    <location>
        <begin position="258"/>
        <end position="302"/>
    </location>
</feature>
<dbReference type="ExpressionAtlas" id="A0A2K3PJI3">
    <property type="expression patterns" value="baseline"/>
</dbReference>
<accession>A0A2K3PJI3</accession>